<dbReference type="Gene3D" id="3.60.15.10">
    <property type="entry name" value="Ribonuclease Z/Hydroxyacylglutathione hydrolase-like"/>
    <property type="match status" value="1"/>
</dbReference>
<accession>A0A9P5HHB1</accession>
<dbReference type="Pfam" id="PF02900">
    <property type="entry name" value="LigB"/>
    <property type="match status" value="1"/>
</dbReference>
<dbReference type="InterPro" id="IPR014436">
    <property type="entry name" value="Extradiol_dOase_DODA"/>
</dbReference>
<dbReference type="SUPFAM" id="SSF53213">
    <property type="entry name" value="LigB-like"/>
    <property type="match status" value="1"/>
</dbReference>
<dbReference type="SUPFAM" id="SSF56281">
    <property type="entry name" value="Metallo-hydrolase/oxidoreductase"/>
    <property type="match status" value="1"/>
</dbReference>
<dbReference type="OrthoDB" id="10250730at2759"/>
<dbReference type="CDD" id="cd07363">
    <property type="entry name" value="45_DOPA_Dioxygenase"/>
    <property type="match status" value="1"/>
</dbReference>
<dbReference type="GO" id="GO:0008198">
    <property type="term" value="F:ferrous iron binding"/>
    <property type="evidence" value="ECO:0007669"/>
    <property type="project" value="InterPro"/>
</dbReference>
<proteinExistence type="inferred from homology"/>
<keyword evidence="4" id="KW-0862">Zinc</keyword>
<dbReference type="AlphaFoldDB" id="A0A9P5HHB1"/>
<dbReference type="SMART" id="SM00849">
    <property type="entry name" value="Lactamase_B"/>
    <property type="match status" value="1"/>
</dbReference>
<dbReference type="InterPro" id="IPR036866">
    <property type="entry name" value="RibonucZ/Hydroxyglut_hydro"/>
</dbReference>
<evidence type="ECO:0000256" key="4">
    <source>
        <dbReference type="ARBA" id="ARBA00022833"/>
    </source>
</evidence>
<gene>
    <name evidence="6" type="ORF">G7Z17_g2605</name>
</gene>
<dbReference type="InterPro" id="IPR004183">
    <property type="entry name" value="Xdiol_dOase_suB"/>
</dbReference>
<evidence type="ECO:0000256" key="3">
    <source>
        <dbReference type="ARBA" id="ARBA00022801"/>
    </source>
</evidence>
<dbReference type="Pfam" id="PF00753">
    <property type="entry name" value="Lactamase_B"/>
    <property type="match status" value="1"/>
</dbReference>
<dbReference type="PANTHER" id="PTHR42978">
    <property type="entry name" value="QUORUM-QUENCHING LACTONASE YTNP-RELATED-RELATED"/>
    <property type="match status" value="1"/>
</dbReference>
<name>A0A9P5HHB1_9HYPO</name>
<keyword evidence="2" id="KW-0479">Metal-binding</keyword>
<dbReference type="InterPro" id="IPR051013">
    <property type="entry name" value="MBL_superfamily_lactonases"/>
</dbReference>
<dbReference type="GO" id="GO:0016787">
    <property type="term" value="F:hydrolase activity"/>
    <property type="evidence" value="ECO:0007669"/>
    <property type="project" value="UniProtKB-KW"/>
</dbReference>
<reference evidence="6" key="1">
    <citation type="submission" date="2020-03" db="EMBL/GenBank/DDBJ databases">
        <title>Draft Genome Sequence of Cylindrodendrum hubeiense.</title>
        <authorList>
            <person name="Buettner E."/>
            <person name="Kellner H."/>
        </authorList>
    </citation>
    <scope>NUCLEOTIDE SEQUENCE</scope>
    <source>
        <strain evidence="6">IHI 201604</strain>
    </source>
</reference>
<comment type="similarity">
    <text evidence="1">Belongs to the metallo-beta-lactamase superfamily.</text>
</comment>
<feature type="domain" description="Metallo-beta-lactamase" evidence="5">
    <location>
        <begin position="326"/>
        <end position="548"/>
    </location>
</feature>
<dbReference type="Proteomes" id="UP000722485">
    <property type="component" value="Unassembled WGS sequence"/>
</dbReference>
<evidence type="ECO:0000256" key="1">
    <source>
        <dbReference type="ARBA" id="ARBA00007749"/>
    </source>
</evidence>
<dbReference type="GO" id="GO:0008270">
    <property type="term" value="F:zinc ion binding"/>
    <property type="evidence" value="ECO:0007669"/>
    <property type="project" value="InterPro"/>
</dbReference>
<sequence>MIRASVVCISHGGGPLPVIGGPGHKDIVYSLKNRVPKILKLGTPEAPRAIVCVTAHWSETQPTVSSADHHDLYFDYGGLPREAYRLKYDAPGSSIIAEDVRKVLAEEGLAPVLNTRRGWDHGVFIPFMLINPAADIPIIQLSILLSEDAAEHLRMGRALSKLRDSNIAILGSGFASIHNNRVVVPMMLSDQRAPTKMAKIVSEWNVALTAMVTKEKRQDRVAVLEGWRNLIHSYDMHPRGAADHFMPLLVCAGAANDEVAGMYKDDFLGLDIWTYYWEMTPQPTLEVPASSSTVQVRVIDTTSHIRGPMNTALDSPVKGHEYLDCPSFSFLVEHQYGRKVLFDLGLRKDWENLAPIVVSHLKKDGWELSAQKGVHEVLEDHGVDRGRIEAIIWSHWHFDHTGDPSVFPPSTALIVGPGFKDIFMPGYPKREGLPVLESDFAGREVKEVKFSEDGPKIGNFNAIDYFDDGSFYILDGPGHTIGHMCAFARVTCSPDSFIFMGGDCCHHAGELRPSSYFPLPDFITPNPLSTRSVDPCPGGLFEHLLRNGGREKPFYGQPRPGMLLSDPDAAERTIKNVQDFDANKSVFVMIAHDTHLDGVIDFFPKYANDFMVNGWLENMRWAFLKDFSGALLT</sequence>
<dbReference type="CDD" id="cd07730">
    <property type="entry name" value="metallo-hydrolase-like_MBL-fold"/>
    <property type="match status" value="1"/>
</dbReference>
<protein>
    <recommendedName>
        <fullName evidence="5">Metallo-beta-lactamase domain-containing protein</fullName>
    </recommendedName>
</protein>
<evidence type="ECO:0000313" key="7">
    <source>
        <dbReference type="Proteomes" id="UP000722485"/>
    </source>
</evidence>
<dbReference type="PANTHER" id="PTHR42978:SF5">
    <property type="entry name" value="METALLO-BETA-LACTAMASE DOMAIN-CONTAINING PROTEIN"/>
    <property type="match status" value="1"/>
</dbReference>
<dbReference type="GO" id="GO:0016702">
    <property type="term" value="F:oxidoreductase activity, acting on single donors with incorporation of molecular oxygen, incorporation of two atoms of oxygen"/>
    <property type="evidence" value="ECO:0007669"/>
    <property type="project" value="UniProtKB-ARBA"/>
</dbReference>
<evidence type="ECO:0000259" key="5">
    <source>
        <dbReference type="SMART" id="SM00849"/>
    </source>
</evidence>
<keyword evidence="7" id="KW-1185">Reference proteome</keyword>
<dbReference type="Gene3D" id="3.40.830.10">
    <property type="entry name" value="LigB-like"/>
    <property type="match status" value="1"/>
</dbReference>
<dbReference type="EMBL" id="JAANBB010000027">
    <property type="protein sequence ID" value="KAF7554883.1"/>
    <property type="molecule type" value="Genomic_DNA"/>
</dbReference>
<dbReference type="InterPro" id="IPR001279">
    <property type="entry name" value="Metallo-B-lactamas"/>
</dbReference>
<comment type="caution">
    <text evidence="6">The sequence shown here is derived from an EMBL/GenBank/DDBJ whole genome shotgun (WGS) entry which is preliminary data.</text>
</comment>
<evidence type="ECO:0000313" key="6">
    <source>
        <dbReference type="EMBL" id="KAF7554883.1"/>
    </source>
</evidence>
<organism evidence="6 7">
    <name type="scientific">Cylindrodendrum hubeiense</name>
    <dbReference type="NCBI Taxonomy" id="595255"/>
    <lineage>
        <taxon>Eukaryota</taxon>
        <taxon>Fungi</taxon>
        <taxon>Dikarya</taxon>
        <taxon>Ascomycota</taxon>
        <taxon>Pezizomycotina</taxon>
        <taxon>Sordariomycetes</taxon>
        <taxon>Hypocreomycetidae</taxon>
        <taxon>Hypocreales</taxon>
        <taxon>Nectriaceae</taxon>
        <taxon>Cylindrodendrum</taxon>
    </lineage>
</organism>
<evidence type="ECO:0000256" key="2">
    <source>
        <dbReference type="ARBA" id="ARBA00022723"/>
    </source>
</evidence>
<keyword evidence="3" id="KW-0378">Hydrolase</keyword>